<evidence type="ECO:0000313" key="2">
    <source>
        <dbReference type="EMBL" id="KIX07994.1"/>
    </source>
</evidence>
<dbReference type="Proteomes" id="UP000053617">
    <property type="component" value="Unassembled WGS sequence"/>
</dbReference>
<sequence length="173" mass="19290">MSVKSLTTCQVEYRTVCSSQQTHTGQPCTRISIQLRAEDLLETATHYDYHPLGPRQTGDSKLDSSKSEDTTHSISQTKSVTDQVAVQQAQIASLQQELNNKVDDIRKLHGIIQRSGQNSSSVSDDNINRAFSDLRDGILRIVKLFELKLNQVKSRIGLEHALGKHKGLTLSEF</sequence>
<accession>A0A0D2IQ41</accession>
<name>A0A0D2IQ41_9EURO</name>
<protein>
    <submittedName>
        <fullName evidence="2">Uncharacterized protein</fullName>
    </submittedName>
</protein>
<keyword evidence="3" id="KW-1185">Reference proteome</keyword>
<dbReference type="GeneID" id="25290719"/>
<dbReference type="EMBL" id="KN847476">
    <property type="protein sequence ID" value="KIX07994.1"/>
    <property type="molecule type" value="Genomic_DNA"/>
</dbReference>
<dbReference type="HOGENOM" id="CLU_1548458_0_0_1"/>
<dbReference type="AlphaFoldDB" id="A0A0D2IQ41"/>
<proteinExistence type="predicted"/>
<reference evidence="2 3" key="1">
    <citation type="submission" date="2015-01" db="EMBL/GenBank/DDBJ databases">
        <title>The Genome Sequence of Rhinocladiella mackenzie CBS 650.93.</title>
        <authorList>
            <consortium name="The Broad Institute Genomics Platform"/>
            <person name="Cuomo C."/>
            <person name="de Hoog S."/>
            <person name="Gorbushina A."/>
            <person name="Stielow B."/>
            <person name="Teixiera M."/>
            <person name="Abouelleil A."/>
            <person name="Chapman S.B."/>
            <person name="Priest M."/>
            <person name="Young S.K."/>
            <person name="Wortman J."/>
            <person name="Nusbaum C."/>
            <person name="Birren B."/>
        </authorList>
    </citation>
    <scope>NUCLEOTIDE SEQUENCE [LARGE SCALE GENOMIC DNA]</scope>
    <source>
        <strain evidence="2 3">CBS 650.93</strain>
    </source>
</reference>
<evidence type="ECO:0000313" key="3">
    <source>
        <dbReference type="Proteomes" id="UP000053617"/>
    </source>
</evidence>
<feature type="region of interest" description="Disordered" evidence="1">
    <location>
        <begin position="46"/>
        <end position="79"/>
    </location>
</feature>
<dbReference type="VEuPathDB" id="FungiDB:Z518_02648"/>
<organism evidence="2 3">
    <name type="scientific">Rhinocladiella mackenziei CBS 650.93</name>
    <dbReference type="NCBI Taxonomy" id="1442369"/>
    <lineage>
        <taxon>Eukaryota</taxon>
        <taxon>Fungi</taxon>
        <taxon>Dikarya</taxon>
        <taxon>Ascomycota</taxon>
        <taxon>Pezizomycotina</taxon>
        <taxon>Eurotiomycetes</taxon>
        <taxon>Chaetothyriomycetidae</taxon>
        <taxon>Chaetothyriales</taxon>
        <taxon>Herpotrichiellaceae</taxon>
        <taxon>Rhinocladiella</taxon>
    </lineage>
</organism>
<evidence type="ECO:0000256" key="1">
    <source>
        <dbReference type="SAM" id="MobiDB-lite"/>
    </source>
</evidence>
<dbReference type="RefSeq" id="XP_013275130.1">
    <property type="nucleotide sequence ID" value="XM_013419676.1"/>
</dbReference>
<feature type="compositionally biased region" description="Basic and acidic residues" evidence="1">
    <location>
        <begin position="58"/>
        <end position="71"/>
    </location>
</feature>
<gene>
    <name evidence="2" type="ORF">Z518_02648</name>
</gene>